<accession>A0A1I3T0P4</accession>
<dbReference type="EMBL" id="FORR01000014">
    <property type="protein sequence ID" value="SFJ63127.1"/>
    <property type="molecule type" value="Genomic_DNA"/>
</dbReference>
<evidence type="ECO:0008006" key="3">
    <source>
        <dbReference type="Google" id="ProtNLM"/>
    </source>
</evidence>
<dbReference type="AlphaFoldDB" id="A0A1I3T0P4"/>
<sequence length="127" mass="14525">MIHKCTDIQSLLPWLVNGSLDSCQKVEIFSHLTTCTDCIQDFAFFIQLQQSAQRFDIQPSTDFKNELLQAIVKQIETDQEKCLNAFPSIFHLILENPSPLLIFQTIVSLIMEKHVQALNPLLKDHGL</sequence>
<name>A0A1I3T0P4_9BACL</name>
<evidence type="ECO:0000313" key="2">
    <source>
        <dbReference type="Proteomes" id="UP000199545"/>
    </source>
</evidence>
<dbReference type="OrthoDB" id="2679416at2"/>
<dbReference type="RefSeq" id="WP_093230957.1">
    <property type="nucleotide sequence ID" value="NZ_FORR01000014.1"/>
</dbReference>
<protein>
    <recommendedName>
        <fullName evidence="3">Zinc-finger</fullName>
    </recommendedName>
</protein>
<gene>
    <name evidence="1" type="ORF">SAMN05421852_11490</name>
</gene>
<keyword evidence="2" id="KW-1185">Reference proteome</keyword>
<evidence type="ECO:0000313" key="1">
    <source>
        <dbReference type="EMBL" id="SFJ63127.1"/>
    </source>
</evidence>
<organism evidence="1 2">
    <name type="scientific">Thermoflavimicrobium dichotomicum</name>
    <dbReference type="NCBI Taxonomy" id="46223"/>
    <lineage>
        <taxon>Bacteria</taxon>
        <taxon>Bacillati</taxon>
        <taxon>Bacillota</taxon>
        <taxon>Bacilli</taxon>
        <taxon>Bacillales</taxon>
        <taxon>Thermoactinomycetaceae</taxon>
        <taxon>Thermoflavimicrobium</taxon>
    </lineage>
</organism>
<reference evidence="1 2" key="1">
    <citation type="submission" date="2016-10" db="EMBL/GenBank/DDBJ databases">
        <authorList>
            <person name="de Groot N.N."/>
        </authorList>
    </citation>
    <scope>NUCLEOTIDE SEQUENCE [LARGE SCALE GENOMIC DNA]</scope>
    <source>
        <strain evidence="1 2">DSM 44778</strain>
    </source>
</reference>
<proteinExistence type="predicted"/>
<dbReference type="STRING" id="46223.SAMN05421852_11490"/>
<dbReference type="Proteomes" id="UP000199545">
    <property type="component" value="Unassembled WGS sequence"/>
</dbReference>